<accession>D2QX45</accession>
<organism evidence="1 2">
    <name type="scientific">Pirellula staleyi (strain ATCC 27377 / DSM 6068 / ICPB 4128)</name>
    <name type="common">Pirella staleyi</name>
    <dbReference type="NCBI Taxonomy" id="530564"/>
    <lineage>
        <taxon>Bacteria</taxon>
        <taxon>Pseudomonadati</taxon>
        <taxon>Planctomycetota</taxon>
        <taxon>Planctomycetia</taxon>
        <taxon>Pirellulales</taxon>
        <taxon>Pirellulaceae</taxon>
        <taxon>Pirellula</taxon>
    </lineage>
</organism>
<sequence>MVDGSPNLRSKCYPPAGRLPLGSASRDRKCALASGYRPLRHREPHPQAVNWQLSLLILMVVGATAYCYQQAKLYANLLPPVDP</sequence>
<dbReference type="EMBL" id="CP001848">
    <property type="protein sequence ID" value="ADB17885.1"/>
    <property type="molecule type" value="Genomic_DNA"/>
</dbReference>
<dbReference type="Proteomes" id="UP000001887">
    <property type="component" value="Chromosome"/>
</dbReference>
<keyword evidence="2" id="KW-1185">Reference proteome</keyword>
<dbReference type="AlphaFoldDB" id="D2QX45"/>
<name>D2QX45_PIRSD</name>
<proteinExistence type="predicted"/>
<reference evidence="1 2" key="1">
    <citation type="journal article" date="2009" name="Stand. Genomic Sci.">
        <title>Complete genome sequence of Pirellula staleyi type strain (ATCC 27377).</title>
        <authorList>
            <person name="Clum A."/>
            <person name="Tindall B.J."/>
            <person name="Sikorski J."/>
            <person name="Ivanova N."/>
            <person name="Mavrommatis K."/>
            <person name="Lucas S."/>
            <person name="Glavina del Rio T."/>
            <person name="Nolan M."/>
            <person name="Chen F."/>
            <person name="Tice H."/>
            <person name="Pitluck S."/>
            <person name="Cheng J.F."/>
            <person name="Chertkov O."/>
            <person name="Brettin T."/>
            <person name="Han C."/>
            <person name="Detter J.C."/>
            <person name="Kuske C."/>
            <person name="Bruce D."/>
            <person name="Goodwin L."/>
            <person name="Ovchinikova G."/>
            <person name="Pati A."/>
            <person name="Mikhailova N."/>
            <person name="Chen A."/>
            <person name="Palaniappan K."/>
            <person name="Land M."/>
            <person name="Hauser L."/>
            <person name="Chang Y.J."/>
            <person name="Jeffries C.D."/>
            <person name="Chain P."/>
            <person name="Rohde M."/>
            <person name="Goker M."/>
            <person name="Bristow J."/>
            <person name="Eisen J.A."/>
            <person name="Markowitz V."/>
            <person name="Hugenholtz P."/>
            <person name="Kyrpides N.C."/>
            <person name="Klenk H.P."/>
            <person name="Lapidus A."/>
        </authorList>
    </citation>
    <scope>NUCLEOTIDE SEQUENCE [LARGE SCALE GENOMIC DNA]</scope>
    <source>
        <strain evidence="2">ATCC 27377 / DSM 6068 / ICPB 4128</strain>
    </source>
</reference>
<dbReference type="STRING" id="530564.Psta_3221"/>
<dbReference type="KEGG" id="psl:Psta_3221"/>
<dbReference type="HOGENOM" id="CLU_2539656_0_0_0"/>
<evidence type="ECO:0000313" key="1">
    <source>
        <dbReference type="EMBL" id="ADB17885.1"/>
    </source>
</evidence>
<evidence type="ECO:0000313" key="2">
    <source>
        <dbReference type="Proteomes" id="UP000001887"/>
    </source>
</evidence>
<gene>
    <name evidence="1" type="ordered locus">Psta_3221</name>
</gene>
<protein>
    <submittedName>
        <fullName evidence="1">Uncharacterized protein</fullName>
    </submittedName>
</protein>